<protein>
    <submittedName>
        <fullName evidence="1">Uncharacterized protein</fullName>
    </submittedName>
</protein>
<accession>A0ABV8XH91</accession>
<reference evidence="2" key="1">
    <citation type="journal article" date="2019" name="Int. J. Syst. Evol. Microbiol.">
        <title>The Global Catalogue of Microorganisms (GCM) 10K type strain sequencing project: providing services to taxonomists for standard genome sequencing and annotation.</title>
        <authorList>
            <consortium name="The Broad Institute Genomics Platform"/>
            <consortium name="The Broad Institute Genome Sequencing Center for Infectious Disease"/>
            <person name="Wu L."/>
            <person name="Ma J."/>
        </authorList>
    </citation>
    <scope>NUCLEOTIDE SEQUENCE [LARGE SCALE GENOMIC DNA]</scope>
    <source>
        <strain evidence="2">CCUG 56029</strain>
    </source>
</reference>
<name>A0ABV8XH91_9DEIO</name>
<dbReference type="RefSeq" id="WP_380035771.1">
    <property type="nucleotide sequence ID" value="NZ_JBHSEH010000004.1"/>
</dbReference>
<evidence type="ECO:0000313" key="1">
    <source>
        <dbReference type="EMBL" id="MFC4424959.1"/>
    </source>
</evidence>
<dbReference type="Proteomes" id="UP001595998">
    <property type="component" value="Unassembled WGS sequence"/>
</dbReference>
<sequence>MTGVTTGQVTACSGCSVRIPSPDPANGQRVLQECRTRSGQDAVALLVRGLPRRADLRRLGLEIRIRYPGLDVLAIKASGWCSDRCTTADGVDSTFAFTWPLSC</sequence>
<gene>
    <name evidence="1" type="ORF">ACFOZ9_01970</name>
</gene>
<comment type="caution">
    <text evidence="1">The sequence shown here is derived from an EMBL/GenBank/DDBJ whole genome shotgun (WGS) entry which is preliminary data.</text>
</comment>
<dbReference type="EMBL" id="JBHSEH010000004">
    <property type="protein sequence ID" value="MFC4424959.1"/>
    <property type="molecule type" value="Genomic_DNA"/>
</dbReference>
<keyword evidence="2" id="KW-1185">Reference proteome</keyword>
<proteinExistence type="predicted"/>
<organism evidence="1 2">
    <name type="scientific">Deinococcus navajonensis</name>
    <dbReference type="NCBI Taxonomy" id="309884"/>
    <lineage>
        <taxon>Bacteria</taxon>
        <taxon>Thermotogati</taxon>
        <taxon>Deinococcota</taxon>
        <taxon>Deinococci</taxon>
        <taxon>Deinococcales</taxon>
        <taxon>Deinococcaceae</taxon>
        <taxon>Deinococcus</taxon>
    </lineage>
</organism>
<evidence type="ECO:0000313" key="2">
    <source>
        <dbReference type="Proteomes" id="UP001595998"/>
    </source>
</evidence>